<feature type="non-terminal residue" evidence="9">
    <location>
        <position position="1"/>
    </location>
</feature>
<comment type="similarity">
    <text evidence="1 7">Belongs to the glycosyl hydrolase 5 (cellulase A) family.</text>
</comment>
<keyword evidence="4" id="KW-0119">Carbohydrate metabolism</keyword>
<dbReference type="OrthoDB" id="442731at2759"/>
<proteinExistence type="inferred from homology"/>
<dbReference type="EMBL" id="JNBS01002694">
    <property type="protein sequence ID" value="OQR89648.1"/>
    <property type="molecule type" value="Genomic_DNA"/>
</dbReference>
<name>A0A1V9YV91_9STRA</name>
<evidence type="ECO:0000259" key="8">
    <source>
        <dbReference type="Pfam" id="PF00150"/>
    </source>
</evidence>
<evidence type="ECO:0000256" key="3">
    <source>
        <dbReference type="ARBA" id="ARBA00023001"/>
    </source>
</evidence>
<keyword evidence="2 7" id="KW-0378">Hydrolase</keyword>
<dbReference type="Pfam" id="PF00150">
    <property type="entry name" value="Cellulase"/>
    <property type="match status" value="1"/>
</dbReference>
<keyword evidence="10" id="KW-1185">Reference proteome</keyword>
<keyword evidence="5 7" id="KW-0326">Glycosidase</keyword>
<evidence type="ECO:0000256" key="5">
    <source>
        <dbReference type="ARBA" id="ARBA00023295"/>
    </source>
</evidence>
<feature type="domain" description="Glycoside hydrolase family 5" evidence="8">
    <location>
        <begin position="18"/>
        <end position="153"/>
    </location>
</feature>
<organism evidence="9 10">
    <name type="scientific">Thraustotheca clavata</name>
    <dbReference type="NCBI Taxonomy" id="74557"/>
    <lineage>
        <taxon>Eukaryota</taxon>
        <taxon>Sar</taxon>
        <taxon>Stramenopiles</taxon>
        <taxon>Oomycota</taxon>
        <taxon>Saprolegniomycetes</taxon>
        <taxon>Saprolegniales</taxon>
        <taxon>Achlyaceae</taxon>
        <taxon>Thraustotheca</taxon>
    </lineage>
</organism>
<evidence type="ECO:0000256" key="1">
    <source>
        <dbReference type="ARBA" id="ARBA00005641"/>
    </source>
</evidence>
<dbReference type="GO" id="GO:0004553">
    <property type="term" value="F:hydrolase activity, hydrolyzing O-glycosyl compounds"/>
    <property type="evidence" value="ECO:0007669"/>
    <property type="project" value="InterPro"/>
</dbReference>
<sequence>VFVEGISAAQKLTVDSKTFTFFDWWGGGLENAGDAPVVLDLPSKVVYSPHYYTPAVYPQLYFLKSGKVTGDVIENYVELDDASLLNRVKATSHHMFGYLAGAQDAAIIPGEFGGLYTQDAHPLKTTQRVTQYMIEVLKQPGFAGGYLWALNPESAYQYNPSDTVVNTYEGVLQSNWLEVNKPLLQAMTAMDSIPNVRPFPCFPEKN</sequence>
<dbReference type="InterPro" id="IPR017853">
    <property type="entry name" value="GH"/>
</dbReference>
<evidence type="ECO:0000313" key="10">
    <source>
        <dbReference type="Proteomes" id="UP000243217"/>
    </source>
</evidence>
<keyword evidence="3" id="KW-0136">Cellulose degradation</keyword>
<evidence type="ECO:0000313" key="9">
    <source>
        <dbReference type="EMBL" id="OQR89648.1"/>
    </source>
</evidence>
<accession>A0A1V9YV91</accession>
<protein>
    <submittedName>
        <fullName evidence="9">Cell 5A endo-1,4-betaglucanase</fullName>
    </submittedName>
</protein>
<evidence type="ECO:0000256" key="2">
    <source>
        <dbReference type="ARBA" id="ARBA00022801"/>
    </source>
</evidence>
<evidence type="ECO:0000256" key="6">
    <source>
        <dbReference type="ARBA" id="ARBA00023326"/>
    </source>
</evidence>
<dbReference type="SUPFAM" id="SSF51445">
    <property type="entry name" value="(Trans)glycosidases"/>
    <property type="match status" value="1"/>
</dbReference>
<dbReference type="Gene3D" id="3.20.20.80">
    <property type="entry name" value="Glycosidases"/>
    <property type="match status" value="1"/>
</dbReference>
<dbReference type="STRING" id="74557.A0A1V9YV91"/>
<dbReference type="AlphaFoldDB" id="A0A1V9YV91"/>
<comment type="caution">
    <text evidence="9">The sequence shown here is derived from an EMBL/GenBank/DDBJ whole genome shotgun (WGS) entry which is preliminary data.</text>
</comment>
<gene>
    <name evidence="9" type="ORF">THRCLA_09651</name>
</gene>
<evidence type="ECO:0000256" key="7">
    <source>
        <dbReference type="RuleBase" id="RU361153"/>
    </source>
</evidence>
<evidence type="ECO:0000256" key="4">
    <source>
        <dbReference type="ARBA" id="ARBA00023277"/>
    </source>
</evidence>
<reference evidence="9 10" key="1">
    <citation type="journal article" date="2014" name="Genome Biol. Evol.">
        <title>The secreted proteins of Achlya hypogyna and Thraustotheca clavata identify the ancestral oomycete secretome and reveal gene acquisitions by horizontal gene transfer.</title>
        <authorList>
            <person name="Misner I."/>
            <person name="Blouin N."/>
            <person name="Leonard G."/>
            <person name="Richards T.A."/>
            <person name="Lane C.E."/>
        </authorList>
    </citation>
    <scope>NUCLEOTIDE SEQUENCE [LARGE SCALE GENOMIC DNA]</scope>
    <source>
        <strain evidence="9 10">ATCC 34112</strain>
    </source>
</reference>
<dbReference type="PANTHER" id="PTHR35923:SF2">
    <property type="entry name" value="ENDOGLUCANASE"/>
    <property type="match status" value="1"/>
</dbReference>
<dbReference type="InterPro" id="IPR001547">
    <property type="entry name" value="Glyco_hydro_5"/>
</dbReference>
<dbReference type="Proteomes" id="UP000243217">
    <property type="component" value="Unassembled WGS sequence"/>
</dbReference>
<dbReference type="GO" id="GO:0030245">
    <property type="term" value="P:cellulose catabolic process"/>
    <property type="evidence" value="ECO:0007669"/>
    <property type="project" value="UniProtKB-KW"/>
</dbReference>
<keyword evidence="6" id="KW-0624">Polysaccharide degradation</keyword>
<dbReference type="PANTHER" id="PTHR35923">
    <property type="entry name" value="MAJOR EXTRACELLULAR ENDOGLUCANASE"/>
    <property type="match status" value="1"/>
</dbReference>